<organism evidence="1 2">
    <name type="scientific">Myroides guanonis</name>
    <dbReference type="NCBI Taxonomy" id="1150112"/>
    <lineage>
        <taxon>Bacteria</taxon>
        <taxon>Pseudomonadati</taxon>
        <taxon>Bacteroidota</taxon>
        <taxon>Flavobacteriia</taxon>
        <taxon>Flavobacteriales</taxon>
        <taxon>Flavobacteriaceae</taxon>
        <taxon>Myroides</taxon>
    </lineage>
</organism>
<dbReference type="EMBL" id="FORU01000001">
    <property type="protein sequence ID" value="SFI84279.1"/>
    <property type="molecule type" value="Genomic_DNA"/>
</dbReference>
<sequence>MFGLFSKKKQSPKEIKKEQQVYIENDFLIYNDHGYEESVDLKKLKYAYVQILGDTPYLFMFDYKQRYISTNQKGFSEVYSEISRLFEFNDETFFKVVNQDKEIKECVFKKHFEQNYGLLENFDGDYRKGFEVLYNPPIFVSWDTTYEEFKKLNIGHTYIDEFESTYFRIDYPVRIGSMTVERLEFYYEFGRENIAVQSYFASLYNENNTDKSYCELRDLWMKSIPVKIEEVGFEREDQKYVSFDMDSVYLSICYTYDSEFSYDDGSTSLMIDNRRDYSNILDKTKPVINASNSEIHVLKSRFSLIPDYRKYEFVKRTPDYILEMANKNNVLWKDLQNNNIGFTDGLQSVVFSIDEVECIYIQNVLPAKGGGYLELGIKTISGESIGIYYGELGSLEKDIEKIETVSEKKVIIPEPYYNC</sequence>
<evidence type="ECO:0000313" key="2">
    <source>
        <dbReference type="Proteomes" id="UP000243887"/>
    </source>
</evidence>
<protein>
    <submittedName>
        <fullName evidence="1">Uncharacterized protein</fullName>
    </submittedName>
</protein>
<proteinExistence type="predicted"/>
<dbReference type="OrthoDB" id="5688981at2"/>
<accession>A0A1I3LHR0</accession>
<evidence type="ECO:0000313" key="1">
    <source>
        <dbReference type="EMBL" id="SFI84279.1"/>
    </source>
</evidence>
<name>A0A1I3LHR0_9FLAO</name>
<reference evidence="2" key="1">
    <citation type="submission" date="2016-10" db="EMBL/GenBank/DDBJ databases">
        <authorList>
            <person name="Varghese N."/>
            <person name="Submissions S."/>
        </authorList>
    </citation>
    <scope>NUCLEOTIDE SEQUENCE [LARGE SCALE GENOMIC DNA]</scope>
    <source>
        <strain evidence="2">DSM 26542</strain>
    </source>
</reference>
<keyword evidence="2" id="KW-1185">Reference proteome</keyword>
<dbReference type="AlphaFoldDB" id="A0A1I3LHR0"/>
<dbReference type="RefSeq" id="WP_090677705.1">
    <property type="nucleotide sequence ID" value="NZ_FORU01000001.1"/>
</dbReference>
<dbReference type="Proteomes" id="UP000243887">
    <property type="component" value="Unassembled WGS sequence"/>
</dbReference>
<gene>
    <name evidence="1" type="ORF">SAMN04487893_101340</name>
</gene>
<dbReference type="STRING" id="1150112.SAMN04487893_101340"/>